<dbReference type="PROSITE" id="PS50835">
    <property type="entry name" value="IG_LIKE"/>
    <property type="match status" value="5"/>
</dbReference>
<feature type="domain" description="Fibronectin type-III" evidence="6">
    <location>
        <begin position="163"/>
        <end position="269"/>
    </location>
</feature>
<organism evidence="7 8">
    <name type="scientific">Prosthecobacter algae</name>
    <dbReference type="NCBI Taxonomy" id="1144682"/>
    <lineage>
        <taxon>Bacteria</taxon>
        <taxon>Pseudomonadati</taxon>
        <taxon>Verrucomicrobiota</taxon>
        <taxon>Verrucomicrobiia</taxon>
        <taxon>Verrucomicrobiales</taxon>
        <taxon>Verrucomicrobiaceae</taxon>
        <taxon>Prosthecobacter</taxon>
    </lineage>
</organism>
<comment type="similarity">
    <text evidence="1">Belongs to the cyclophilin-type PPIase family.</text>
</comment>
<dbReference type="CDD" id="cd00096">
    <property type="entry name" value="Ig"/>
    <property type="match status" value="2"/>
</dbReference>
<dbReference type="InterPro" id="IPR036116">
    <property type="entry name" value="FN3_sf"/>
</dbReference>
<dbReference type="PROSITE" id="PS00170">
    <property type="entry name" value="CSA_PPIASE_1"/>
    <property type="match status" value="1"/>
</dbReference>
<dbReference type="Pfam" id="PF13927">
    <property type="entry name" value="Ig_3"/>
    <property type="match status" value="2"/>
</dbReference>
<dbReference type="InterPro" id="IPR036179">
    <property type="entry name" value="Ig-like_dom_sf"/>
</dbReference>
<evidence type="ECO:0000259" key="4">
    <source>
        <dbReference type="PROSITE" id="PS50072"/>
    </source>
</evidence>
<feature type="domain" description="Ig-like" evidence="5">
    <location>
        <begin position="962"/>
        <end position="1128"/>
    </location>
</feature>
<dbReference type="InterPro" id="IPR013098">
    <property type="entry name" value="Ig_I-set"/>
</dbReference>
<dbReference type="Pfam" id="PF00047">
    <property type="entry name" value="ig"/>
    <property type="match status" value="1"/>
</dbReference>
<dbReference type="SUPFAM" id="SSF50891">
    <property type="entry name" value="Cyclophilin-like"/>
    <property type="match status" value="1"/>
</dbReference>
<dbReference type="Pfam" id="PF07679">
    <property type="entry name" value="I-set"/>
    <property type="match status" value="1"/>
</dbReference>
<dbReference type="Gene3D" id="2.60.40.10">
    <property type="entry name" value="Immunoglobulins"/>
    <property type="match status" value="12"/>
</dbReference>
<dbReference type="SMART" id="SM00060">
    <property type="entry name" value="FN3"/>
    <property type="match status" value="3"/>
</dbReference>
<dbReference type="InterPro" id="IPR003961">
    <property type="entry name" value="FN3_dom"/>
</dbReference>
<dbReference type="SMART" id="SM00408">
    <property type="entry name" value="IGc2"/>
    <property type="match status" value="5"/>
</dbReference>
<sequence length="2086" mass="220049">MGSSIFAFTPMLFSPNSLVSKARAWGLPLIALAASMAVPAFATPPKAPTNLKLRTTLFAEPGLPPPAPATTTARYYQVTWDDNSLDESGFRIEVRFGNVGGFSYLDAVAADVEEYVIPYDFGDNVLVQFRVVAYKHNGSAIESTASTSLGEFVSTLKASTLNAPSNFRVAEVNDGQLRFTWKDNSTAEWYYQIFYKKSGDADSTYATLGSLHLFDNKEGTAATDLTSVTVKHNLQPGQSYHFRLRATRKTDGTFATAVSASHSAIVAPVSYPVAASTSYIVPRLNAPTELSGEAVDTERIVLRWKDNSFNETGYEVEYRAAGSTGTWQKLTLGANSNSFTISVGPGGTYEWRVRAVVTGVSDPGDYSNVHTIVMNFVKPQGLVATTSGLSGAVELTWQDTSLSETHYDIYTRLADEETTNDQWFFAQSMLADTTRATVKTRVENSAEVPLALNVEHEFVIVARYAGTGAESEESNIAKAFVRHGFTSRTYQPAKKGQPFTYTMAVSNAVERVSWGVTGLPAGLTFNAETGVISGTPEVDGVVTCPMTVTYQTTSAMVPLTLRILKEAALPTIVKDIPDITIGTGAQFPVILNDKFADADSEMAVRLRTNRGDIDLLLYPSLTPEAVENFMGYVESGAYNGVIFHRSVPTFIVQGGAYVPVSAPNVFSSLLKRPASINEPGISNVRGTVAHAKVGGNPDSATHDFFFNLEDNSLKANIELDNQNAGFTVFARVAGSGMSVVDGIATLPIGVYKDYNTSGGTTASLDRRVVLDGSKVAFEEVPMNVTNGTAPTDMDVSRTVQILDARQVSPFKYEVVDTPESNETVVRATVMNDGTLRLEGLIAGTSTITLRARDLDNNPVEQSFNVTVVKGHAAPVITRQPVSVAVLPGGKTSLTVTATGTNLEYQWRKKVADAWVPIAGANLKTYSLTNIQAEDTGAFSVLVGNSTTTLTSAEARVDLRTAPEVTAHPVAKVVEVGQPLVLETTVTGAPAPVISWLRSGKAVAGQKLAKLDIPAAKVTDGGTYVMRATNLAGKDDSDPANVIVVDKATRLMIALPAKTVVLKAQASGPAMNYRWLRKKLTDPQPVDVTDELDRITGATTATLTIKLLTPNDAGDYTCYVEDQSNPALNGTTGAWKVGIAGGVPSLTAFTPDSAYVGIEYGYTIPGGGSSNSTISSFAISGLPPGLKLDVTTGRISGFATKPGEYKLKVTVKNPKGSSTLSNVPFTVLPLPEAVVGAFIGQIGNSAALNGNKGGRIDMTVTEGGLISGKLTQGKDIFSFTGKMDQNPGSLRTSGQATVIRKGNTPLQMSLTALAPSGYSDSGNVTGSLTDGYDAVGFTAYRNVYSLSKSRPSPYIGRFHMAFNLTDEDKGDDETPQGTGYAVALLDNNGIAKISGRLADGTTLTASSFLGGQQQFLVYQSLYKNTGSFVGLAYLQFIQAITEDEKKLPNRFRVEGQMNWTRDAQALATERSYKAGFGPVALYALGRNYLPTDAQPLIMGLPRIPRNASLIFAEGGVEESDTNPSVAALSIGSVSVIPSGVANEGGISLITNGATGLFSGSFKLTDPELPTPRSASYFGIIIPQIPARTYSDGSGFPQSDAGGYGFFTLAQLPSADPPTTAKTSPILSGRVNFNPVPINITQHPLSQTVNPGVSVTLTVAASTSASTPITYQWRKNGANISGQTNTSYVINPVTEGAQGNYDVVVRTTYSTVISNKAVLDVNDPVSGVTVTRTPSANPVGVGNNVTFTATSQGVGPFTYQWRKNDSDILDASATGASYTINSVGTEAAGTYSVRVSSAITPAGVTSAGNVLTVANPISAVVAQRTPTTESVNIGGNVTFSVPTISGSVGPYTYQWLKNDQNIEGATASTYVIDFVNAVDIGVYTVRVKNAITPEGVLSNTVPLDVSTAVANVNASRNPSAEGVALGTPVTFLVSTQGAGPFSFQWKKGGVNIPGATLASYSISAVTAEDTGSYTVLVSNATTPAGVLSNIVLLSVQSPVTAVGISINPNTSVLEAGQSIEFTATPNAPGPYTYQWYKNNEPISNAVDGTYLINGLQESDSGSYRVDVGNAVTASPVASQSITISVVTP</sequence>
<dbReference type="PANTHER" id="PTHR13817">
    <property type="entry name" value="TITIN"/>
    <property type="match status" value="1"/>
</dbReference>
<dbReference type="InterPro" id="IPR020892">
    <property type="entry name" value="Cyclophilin-type_PPIase_CS"/>
</dbReference>
<dbReference type="PANTHER" id="PTHR13817:SF166">
    <property type="entry name" value="NEURONAL IGCAM-RELATED"/>
    <property type="match status" value="1"/>
</dbReference>
<feature type="domain" description="Ig-like" evidence="5">
    <location>
        <begin position="1722"/>
        <end position="1803"/>
    </location>
</feature>
<dbReference type="InterPro" id="IPR003599">
    <property type="entry name" value="Ig_sub"/>
</dbReference>
<dbReference type="SUPFAM" id="SSF48726">
    <property type="entry name" value="Immunoglobulin"/>
    <property type="match status" value="8"/>
</dbReference>
<dbReference type="Pfam" id="PF00160">
    <property type="entry name" value="Pro_isomerase"/>
    <property type="match status" value="1"/>
</dbReference>
<feature type="chain" id="PRO_5046218444" description="Peptidyl-prolyl cis-trans isomerase (Rotamase)-cyclophilin family" evidence="3">
    <location>
        <begin position="43"/>
        <end position="2086"/>
    </location>
</feature>
<evidence type="ECO:0000256" key="3">
    <source>
        <dbReference type="SAM" id="SignalP"/>
    </source>
</evidence>
<evidence type="ECO:0000256" key="1">
    <source>
        <dbReference type="ARBA" id="ARBA00007365"/>
    </source>
</evidence>
<feature type="domain" description="Ig-like" evidence="5">
    <location>
        <begin position="874"/>
        <end position="957"/>
    </location>
</feature>
<dbReference type="InterPro" id="IPR015919">
    <property type="entry name" value="Cadherin-like_sf"/>
</dbReference>
<evidence type="ECO:0008006" key="9">
    <source>
        <dbReference type="Google" id="ProtNLM"/>
    </source>
</evidence>
<dbReference type="SMART" id="SM00409">
    <property type="entry name" value="IG"/>
    <property type="match status" value="8"/>
</dbReference>
<evidence type="ECO:0000313" key="7">
    <source>
        <dbReference type="EMBL" id="GAA5136470.1"/>
    </source>
</evidence>
<dbReference type="Proteomes" id="UP001499852">
    <property type="component" value="Unassembled WGS sequence"/>
</dbReference>
<feature type="signal peptide" evidence="3">
    <location>
        <begin position="1"/>
        <end position="42"/>
    </location>
</feature>
<dbReference type="InterPro" id="IPR003598">
    <property type="entry name" value="Ig_sub2"/>
</dbReference>
<dbReference type="InterPro" id="IPR029000">
    <property type="entry name" value="Cyclophilin-like_dom_sf"/>
</dbReference>
<feature type="domain" description="Ig-like" evidence="5">
    <location>
        <begin position="1633"/>
        <end position="1712"/>
    </location>
</feature>
<evidence type="ECO:0000259" key="6">
    <source>
        <dbReference type="PROSITE" id="PS50853"/>
    </source>
</evidence>
<feature type="domain" description="PPIase cyclophilin-type" evidence="4">
    <location>
        <begin position="611"/>
        <end position="747"/>
    </location>
</feature>
<accession>A0ABP9NY34</accession>
<keyword evidence="2" id="KW-0677">Repeat</keyword>
<dbReference type="InterPro" id="IPR050964">
    <property type="entry name" value="Striated_Muscle_Regulatory"/>
</dbReference>
<dbReference type="SUPFAM" id="SSF49313">
    <property type="entry name" value="Cadherin-like"/>
    <property type="match status" value="2"/>
</dbReference>
<dbReference type="Gene3D" id="2.40.100.10">
    <property type="entry name" value="Cyclophilin-like"/>
    <property type="match status" value="1"/>
</dbReference>
<evidence type="ECO:0000259" key="5">
    <source>
        <dbReference type="PROSITE" id="PS50835"/>
    </source>
</evidence>
<evidence type="ECO:0000313" key="8">
    <source>
        <dbReference type="Proteomes" id="UP001499852"/>
    </source>
</evidence>
<dbReference type="SUPFAM" id="SSF49265">
    <property type="entry name" value="Fibronectin type III"/>
    <property type="match status" value="2"/>
</dbReference>
<name>A0ABP9NY34_9BACT</name>
<dbReference type="PROSITE" id="PS50853">
    <property type="entry name" value="FN3"/>
    <property type="match status" value="2"/>
</dbReference>
<keyword evidence="8" id="KW-1185">Reference proteome</keyword>
<dbReference type="EMBL" id="BAABIA010000002">
    <property type="protein sequence ID" value="GAA5136470.1"/>
    <property type="molecule type" value="Genomic_DNA"/>
</dbReference>
<evidence type="ECO:0000256" key="2">
    <source>
        <dbReference type="ARBA" id="ARBA00022737"/>
    </source>
</evidence>
<feature type="domain" description="Fibronectin type-III" evidence="6">
    <location>
        <begin position="286"/>
        <end position="380"/>
    </location>
</feature>
<gene>
    <name evidence="7" type="ORF">GCM10023213_11520</name>
</gene>
<comment type="caution">
    <text evidence="7">The sequence shown here is derived from an EMBL/GenBank/DDBJ whole genome shotgun (WGS) entry which is preliminary data.</text>
</comment>
<dbReference type="InterPro" id="IPR007110">
    <property type="entry name" value="Ig-like_dom"/>
</dbReference>
<dbReference type="Pfam" id="PF00041">
    <property type="entry name" value="fn3"/>
    <property type="match status" value="1"/>
</dbReference>
<feature type="domain" description="Ig-like" evidence="5">
    <location>
        <begin position="1996"/>
        <end position="2082"/>
    </location>
</feature>
<dbReference type="Pfam" id="PF05345">
    <property type="entry name" value="He_PIG"/>
    <property type="match status" value="2"/>
</dbReference>
<dbReference type="InterPro" id="IPR013151">
    <property type="entry name" value="Immunoglobulin_dom"/>
</dbReference>
<reference evidence="8" key="1">
    <citation type="journal article" date="2019" name="Int. J. Syst. Evol. Microbiol.">
        <title>The Global Catalogue of Microorganisms (GCM) 10K type strain sequencing project: providing services to taxonomists for standard genome sequencing and annotation.</title>
        <authorList>
            <consortium name="The Broad Institute Genomics Platform"/>
            <consortium name="The Broad Institute Genome Sequencing Center for Infectious Disease"/>
            <person name="Wu L."/>
            <person name="Ma J."/>
        </authorList>
    </citation>
    <scope>NUCLEOTIDE SEQUENCE [LARGE SCALE GENOMIC DNA]</scope>
    <source>
        <strain evidence="8">JCM 18053</strain>
    </source>
</reference>
<protein>
    <recommendedName>
        <fullName evidence="9">Peptidyl-prolyl cis-trans isomerase (Rotamase)-cyclophilin family</fullName>
    </recommendedName>
</protein>
<dbReference type="InterPro" id="IPR013783">
    <property type="entry name" value="Ig-like_fold"/>
</dbReference>
<keyword evidence="3" id="KW-0732">Signal</keyword>
<dbReference type="CDD" id="cd00063">
    <property type="entry name" value="FN3"/>
    <property type="match status" value="2"/>
</dbReference>
<proteinExistence type="inferred from homology"/>
<dbReference type="PROSITE" id="PS50072">
    <property type="entry name" value="CSA_PPIASE_2"/>
    <property type="match status" value="1"/>
</dbReference>
<dbReference type="InterPro" id="IPR002130">
    <property type="entry name" value="Cyclophilin-type_PPIase_dom"/>
</dbReference>